<keyword evidence="3" id="KW-0547">Nucleotide-binding</keyword>
<name>A0A7G9YTV2_9EURY</name>
<evidence type="ECO:0000256" key="4">
    <source>
        <dbReference type="ARBA" id="ARBA00022777"/>
    </source>
</evidence>
<dbReference type="Gene3D" id="3.30.2130.10">
    <property type="entry name" value="VC0802-like"/>
    <property type="match status" value="1"/>
</dbReference>
<keyword evidence="5" id="KW-0067">ATP-binding</keyword>
<protein>
    <recommendedName>
        <fullName evidence="2">aspartate kinase</fullName>
        <ecNumber evidence="2">2.7.2.4</ecNumber>
    </recommendedName>
</protein>
<dbReference type="AlphaFoldDB" id="A0A7G9YTV2"/>
<dbReference type="CDD" id="cd04924">
    <property type="entry name" value="ACT_AK-Arch_2"/>
    <property type="match status" value="1"/>
</dbReference>
<evidence type="ECO:0000259" key="6">
    <source>
        <dbReference type="PROSITE" id="PS51671"/>
    </source>
</evidence>
<proteinExistence type="inferred from homology"/>
<evidence type="ECO:0000313" key="7">
    <source>
        <dbReference type="EMBL" id="QNO51436.1"/>
    </source>
</evidence>
<evidence type="ECO:0000256" key="3">
    <source>
        <dbReference type="ARBA" id="ARBA00022741"/>
    </source>
</evidence>
<sequence>MISQGSSERNISIVIESTQLERAIGAIQSINAEGTVIRDFTYNSDVCAMSVVGAEMAGTPGVAGEIFSALGKEEISIIMISQGSSEFNISFVVKKKDAYKAAQAIHDMFKMGM</sequence>
<accession>A0A7G9YTV2</accession>
<dbReference type="GO" id="GO:0009090">
    <property type="term" value="P:homoserine biosynthetic process"/>
    <property type="evidence" value="ECO:0007669"/>
    <property type="project" value="TreeGrafter"/>
</dbReference>
<dbReference type="EC" id="2.7.2.4" evidence="2"/>
<comment type="similarity">
    <text evidence="1">Belongs to the aspartokinase family.</text>
</comment>
<keyword evidence="4 7" id="KW-0418">Kinase</keyword>
<dbReference type="EMBL" id="MT631469">
    <property type="protein sequence ID" value="QNO51436.1"/>
    <property type="molecule type" value="Genomic_DNA"/>
</dbReference>
<dbReference type="PANTHER" id="PTHR21499">
    <property type="entry name" value="ASPARTATE KINASE"/>
    <property type="match status" value="1"/>
</dbReference>
<organism evidence="7">
    <name type="scientific">Candidatus Methanophagaceae archaeon ANME-1 ERB6</name>
    <dbReference type="NCBI Taxonomy" id="2759912"/>
    <lineage>
        <taxon>Archaea</taxon>
        <taxon>Methanobacteriati</taxon>
        <taxon>Methanobacteriota</taxon>
        <taxon>Stenosarchaea group</taxon>
        <taxon>Methanomicrobia</taxon>
        <taxon>Candidatus Methanophagales</taxon>
        <taxon>Candidatus Methanophagaceae</taxon>
    </lineage>
</organism>
<evidence type="ECO:0000256" key="1">
    <source>
        <dbReference type="ARBA" id="ARBA00010122"/>
    </source>
</evidence>
<evidence type="ECO:0000256" key="5">
    <source>
        <dbReference type="ARBA" id="ARBA00022840"/>
    </source>
</evidence>
<dbReference type="GO" id="GO:0004072">
    <property type="term" value="F:aspartate kinase activity"/>
    <property type="evidence" value="ECO:0007669"/>
    <property type="project" value="UniProtKB-EC"/>
</dbReference>
<dbReference type="GO" id="GO:0005524">
    <property type="term" value="F:ATP binding"/>
    <property type="evidence" value="ECO:0007669"/>
    <property type="project" value="UniProtKB-KW"/>
</dbReference>
<dbReference type="PANTHER" id="PTHR21499:SF59">
    <property type="entry name" value="ASPARTOKINASE"/>
    <property type="match status" value="1"/>
</dbReference>
<dbReference type="PROSITE" id="PS51671">
    <property type="entry name" value="ACT"/>
    <property type="match status" value="1"/>
</dbReference>
<dbReference type="GO" id="GO:0005829">
    <property type="term" value="C:cytosol"/>
    <property type="evidence" value="ECO:0007669"/>
    <property type="project" value="TreeGrafter"/>
</dbReference>
<dbReference type="SUPFAM" id="SSF55021">
    <property type="entry name" value="ACT-like"/>
    <property type="match status" value="2"/>
</dbReference>
<dbReference type="InterPro" id="IPR045865">
    <property type="entry name" value="ACT-like_dom_sf"/>
</dbReference>
<reference evidence="7" key="1">
    <citation type="submission" date="2020-06" db="EMBL/GenBank/DDBJ databases">
        <title>Unique genomic features of the anaerobic methanotrophic archaea.</title>
        <authorList>
            <person name="Chadwick G.L."/>
            <person name="Skennerton C.T."/>
            <person name="Laso-Perez R."/>
            <person name="Leu A.O."/>
            <person name="Speth D.R."/>
            <person name="Yu H."/>
            <person name="Morgan-Lang C."/>
            <person name="Hatzenpichler R."/>
            <person name="Goudeau D."/>
            <person name="Malmstrom R."/>
            <person name="Brazelton W.J."/>
            <person name="Woyke T."/>
            <person name="Hallam S.J."/>
            <person name="Tyson G.W."/>
            <person name="Wegener G."/>
            <person name="Boetius A."/>
            <person name="Orphan V."/>
        </authorList>
    </citation>
    <scope>NUCLEOTIDE SEQUENCE</scope>
</reference>
<gene>
    <name evidence="7" type="ORF">PFCPEAIJ_00038</name>
</gene>
<dbReference type="InterPro" id="IPR002912">
    <property type="entry name" value="ACT_dom"/>
</dbReference>
<evidence type="ECO:0000256" key="2">
    <source>
        <dbReference type="ARBA" id="ARBA00013059"/>
    </source>
</evidence>
<dbReference type="GO" id="GO:0009089">
    <property type="term" value="P:lysine biosynthetic process via diaminopimelate"/>
    <property type="evidence" value="ECO:0007669"/>
    <property type="project" value="TreeGrafter"/>
</dbReference>
<dbReference type="Pfam" id="PF22468">
    <property type="entry name" value="ACT_9"/>
    <property type="match status" value="2"/>
</dbReference>
<feature type="domain" description="ACT" evidence="6">
    <location>
        <begin position="51"/>
        <end position="113"/>
    </location>
</feature>
<dbReference type="InterPro" id="IPR054352">
    <property type="entry name" value="ACT_Aspartokinase"/>
</dbReference>
<keyword evidence="7" id="KW-0808">Transferase</keyword>
<dbReference type="Gene3D" id="3.30.70.260">
    <property type="match status" value="1"/>
</dbReference>